<organism evidence="7 8">
    <name type="scientific">Nocardioides fonticola</name>
    <dbReference type="NCBI Taxonomy" id="450363"/>
    <lineage>
        <taxon>Bacteria</taxon>
        <taxon>Bacillati</taxon>
        <taxon>Actinomycetota</taxon>
        <taxon>Actinomycetes</taxon>
        <taxon>Propionibacteriales</taxon>
        <taxon>Nocardioidaceae</taxon>
        <taxon>Nocardioides</taxon>
    </lineage>
</organism>
<dbReference type="PANTHER" id="PTHR30349">
    <property type="entry name" value="PHAGE INTEGRASE-RELATED"/>
    <property type="match status" value="1"/>
</dbReference>
<proteinExistence type="inferred from homology"/>
<dbReference type="InterPro" id="IPR013762">
    <property type="entry name" value="Integrase-like_cat_sf"/>
</dbReference>
<protein>
    <recommendedName>
        <fullName evidence="9">Site-specific integrase</fullName>
    </recommendedName>
</protein>
<dbReference type="Gene3D" id="1.10.150.130">
    <property type="match status" value="1"/>
</dbReference>
<dbReference type="Proteomes" id="UP001501495">
    <property type="component" value="Unassembled WGS sequence"/>
</dbReference>
<evidence type="ECO:0000313" key="8">
    <source>
        <dbReference type="Proteomes" id="UP001501495"/>
    </source>
</evidence>
<dbReference type="InterPro" id="IPR011010">
    <property type="entry name" value="DNA_brk_join_enz"/>
</dbReference>
<dbReference type="EMBL" id="BAAAZH010000023">
    <property type="protein sequence ID" value="GAA4123141.1"/>
    <property type="molecule type" value="Genomic_DNA"/>
</dbReference>
<sequence length="276" mass="30880">MTLDHIAQAYLDWCESERVPANTVRRRRSVLRAVPRPGTISRLEMEAWWRSRDTFPDGRPRADSSRANELAVLRSFYRWCSIWEHRTDDPTARLLAPTVPSSVPRPAARTELDRIREHVADKPELRRAVILGAYCGLRVSEAARATWGDVDLEFCVLTVVGKGRKRRRVRVQRTLLDELLPPDTTRPSAAVNIVTADVVPLEPDALRQRANRAFRAAGVDITFHQLRHRYGTLAFQATRDLVAVRDAMGHASISTTAGYAAAATEVQDTIAAAVLG</sequence>
<dbReference type="InterPro" id="IPR002104">
    <property type="entry name" value="Integrase_catalytic"/>
</dbReference>
<dbReference type="CDD" id="cd00397">
    <property type="entry name" value="DNA_BRE_C"/>
    <property type="match status" value="1"/>
</dbReference>
<dbReference type="SUPFAM" id="SSF56349">
    <property type="entry name" value="DNA breaking-rejoining enzymes"/>
    <property type="match status" value="1"/>
</dbReference>
<evidence type="ECO:0000256" key="4">
    <source>
        <dbReference type="PROSITE-ProRule" id="PRU01248"/>
    </source>
</evidence>
<comment type="caution">
    <text evidence="7">The sequence shown here is derived from an EMBL/GenBank/DDBJ whole genome shotgun (WGS) entry which is preliminary data.</text>
</comment>
<evidence type="ECO:0000313" key="7">
    <source>
        <dbReference type="EMBL" id="GAA4123141.1"/>
    </source>
</evidence>
<comment type="similarity">
    <text evidence="1">Belongs to the 'phage' integrase family.</text>
</comment>
<dbReference type="Pfam" id="PF00589">
    <property type="entry name" value="Phage_integrase"/>
    <property type="match status" value="1"/>
</dbReference>
<keyword evidence="3" id="KW-0233">DNA recombination</keyword>
<evidence type="ECO:0000256" key="2">
    <source>
        <dbReference type="ARBA" id="ARBA00023125"/>
    </source>
</evidence>
<evidence type="ECO:0008006" key="9">
    <source>
        <dbReference type="Google" id="ProtNLM"/>
    </source>
</evidence>
<dbReference type="PROSITE" id="PS51900">
    <property type="entry name" value="CB"/>
    <property type="match status" value="1"/>
</dbReference>
<feature type="domain" description="Core-binding (CB)" evidence="6">
    <location>
        <begin position="1"/>
        <end position="81"/>
    </location>
</feature>
<keyword evidence="2 4" id="KW-0238">DNA-binding</keyword>
<evidence type="ECO:0000259" key="6">
    <source>
        <dbReference type="PROSITE" id="PS51900"/>
    </source>
</evidence>
<dbReference type="Gene3D" id="1.10.443.10">
    <property type="entry name" value="Intergrase catalytic core"/>
    <property type="match status" value="1"/>
</dbReference>
<dbReference type="InterPro" id="IPR050090">
    <property type="entry name" value="Tyrosine_recombinase_XerCD"/>
</dbReference>
<dbReference type="PANTHER" id="PTHR30349:SF41">
    <property type="entry name" value="INTEGRASE_RECOMBINASE PROTEIN MJ0367-RELATED"/>
    <property type="match status" value="1"/>
</dbReference>
<dbReference type="RefSeq" id="WP_344734219.1">
    <property type="nucleotide sequence ID" value="NZ_BAAAZH010000023.1"/>
</dbReference>
<evidence type="ECO:0000259" key="5">
    <source>
        <dbReference type="PROSITE" id="PS51898"/>
    </source>
</evidence>
<feature type="domain" description="Tyr recombinase" evidence="5">
    <location>
        <begin position="102"/>
        <end position="272"/>
    </location>
</feature>
<dbReference type="InterPro" id="IPR044068">
    <property type="entry name" value="CB"/>
</dbReference>
<dbReference type="InterPro" id="IPR010998">
    <property type="entry name" value="Integrase_recombinase_N"/>
</dbReference>
<dbReference type="PROSITE" id="PS51898">
    <property type="entry name" value="TYR_RECOMBINASE"/>
    <property type="match status" value="1"/>
</dbReference>
<evidence type="ECO:0000256" key="3">
    <source>
        <dbReference type="ARBA" id="ARBA00023172"/>
    </source>
</evidence>
<keyword evidence="8" id="KW-1185">Reference proteome</keyword>
<accession>A0ABP7XP56</accession>
<name>A0ABP7XP56_9ACTN</name>
<reference evidence="8" key="1">
    <citation type="journal article" date="2019" name="Int. J. Syst. Evol. Microbiol.">
        <title>The Global Catalogue of Microorganisms (GCM) 10K type strain sequencing project: providing services to taxonomists for standard genome sequencing and annotation.</title>
        <authorList>
            <consortium name="The Broad Institute Genomics Platform"/>
            <consortium name="The Broad Institute Genome Sequencing Center for Infectious Disease"/>
            <person name="Wu L."/>
            <person name="Ma J."/>
        </authorList>
    </citation>
    <scope>NUCLEOTIDE SEQUENCE [LARGE SCALE GENOMIC DNA]</scope>
    <source>
        <strain evidence="8">JCM 16703</strain>
    </source>
</reference>
<gene>
    <name evidence="7" type="ORF">GCM10022215_29500</name>
</gene>
<evidence type="ECO:0000256" key="1">
    <source>
        <dbReference type="ARBA" id="ARBA00008857"/>
    </source>
</evidence>